<proteinExistence type="predicted"/>
<organism evidence="1 2">
    <name type="scientific">Cetraspora pellucida</name>
    <dbReference type="NCBI Taxonomy" id="1433469"/>
    <lineage>
        <taxon>Eukaryota</taxon>
        <taxon>Fungi</taxon>
        <taxon>Fungi incertae sedis</taxon>
        <taxon>Mucoromycota</taxon>
        <taxon>Glomeromycotina</taxon>
        <taxon>Glomeromycetes</taxon>
        <taxon>Diversisporales</taxon>
        <taxon>Gigasporaceae</taxon>
        <taxon>Cetraspora</taxon>
    </lineage>
</organism>
<evidence type="ECO:0000313" key="2">
    <source>
        <dbReference type="Proteomes" id="UP000789366"/>
    </source>
</evidence>
<accession>A0ACA9K9C9</accession>
<evidence type="ECO:0000313" key="1">
    <source>
        <dbReference type="EMBL" id="CAG8460058.1"/>
    </source>
</evidence>
<comment type="caution">
    <text evidence="1">The sequence shown here is derived from an EMBL/GenBank/DDBJ whole genome shotgun (WGS) entry which is preliminary data.</text>
</comment>
<dbReference type="EMBL" id="CAJVPW010000617">
    <property type="protein sequence ID" value="CAG8460058.1"/>
    <property type="molecule type" value="Genomic_DNA"/>
</dbReference>
<feature type="non-terminal residue" evidence="1">
    <location>
        <position position="1"/>
    </location>
</feature>
<protein>
    <submittedName>
        <fullName evidence="1">15345_t:CDS:1</fullName>
    </submittedName>
</protein>
<keyword evidence="2" id="KW-1185">Reference proteome</keyword>
<name>A0ACA9K9C9_9GLOM</name>
<sequence length="190" mass="21928">TNYKVLVYELPLDLHETCISAIIKYINQSWSGIDDTDARTCADRSGKEPDASYCPMKPKVPTPTRSDEKRKLWPNIIVEVTYTKSIKHVFKKVKDYWLKDLSRAHDTIVVKIDPISEDETPSHMRFEFGTHDGAGNPLNILQGTCLIKINLDCLYHQAHPDVQIPRTILPDPIVLDFFFVRNEILRSYRD</sequence>
<dbReference type="Proteomes" id="UP000789366">
    <property type="component" value="Unassembled WGS sequence"/>
</dbReference>
<gene>
    <name evidence="1" type="ORF">SPELUC_LOCUS1217</name>
</gene>
<reference evidence="1" key="1">
    <citation type="submission" date="2021-06" db="EMBL/GenBank/DDBJ databases">
        <authorList>
            <person name="Kallberg Y."/>
            <person name="Tangrot J."/>
            <person name="Rosling A."/>
        </authorList>
    </citation>
    <scope>NUCLEOTIDE SEQUENCE</scope>
    <source>
        <strain evidence="1">28 12/20/2015</strain>
    </source>
</reference>